<evidence type="ECO:0000313" key="14">
    <source>
        <dbReference type="Proteomes" id="UP000507470"/>
    </source>
</evidence>
<feature type="domain" description="Phosphorylated adapter RNA export protein RNA-binding" evidence="12">
    <location>
        <begin position="251"/>
        <end position="334"/>
    </location>
</feature>
<protein>
    <recommendedName>
        <fullName evidence="4">Phosphorylated adapter RNA export protein</fullName>
    </recommendedName>
    <alternativeName>
        <fullName evidence="10">RNA U small nuclear RNA export adapter protein</fullName>
    </alternativeName>
</protein>
<dbReference type="InterPro" id="IPR039047">
    <property type="entry name" value="PHAX"/>
</dbReference>
<accession>A0A6J8EGM6</accession>
<proteinExistence type="inferred from homology"/>
<feature type="compositionally biased region" description="Basic residues" evidence="11">
    <location>
        <begin position="215"/>
        <end position="240"/>
    </location>
</feature>
<dbReference type="OrthoDB" id="20573at2759"/>
<evidence type="ECO:0000256" key="9">
    <source>
        <dbReference type="ARBA" id="ARBA00023242"/>
    </source>
</evidence>
<reference evidence="13 14" key="1">
    <citation type="submission" date="2020-06" db="EMBL/GenBank/DDBJ databases">
        <authorList>
            <person name="Li R."/>
            <person name="Bekaert M."/>
        </authorList>
    </citation>
    <scope>NUCLEOTIDE SEQUENCE [LARGE SCALE GENOMIC DNA]</scope>
    <source>
        <strain evidence="14">wild</strain>
    </source>
</reference>
<feature type="region of interest" description="Disordered" evidence="11">
    <location>
        <begin position="122"/>
        <end position="142"/>
    </location>
</feature>
<feature type="compositionally biased region" description="Basic and acidic residues" evidence="11">
    <location>
        <begin position="370"/>
        <end position="382"/>
    </location>
</feature>
<evidence type="ECO:0000256" key="6">
    <source>
        <dbReference type="ARBA" id="ARBA00022490"/>
    </source>
</evidence>
<dbReference type="AlphaFoldDB" id="A0A6J8EGM6"/>
<keyword evidence="8" id="KW-0653">Protein transport</keyword>
<dbReference type="PANTHER" id="PTHR13135">
    <property type="entry name" value="CYTOSOLIC RESINIFERATOXIN BINDING PROTEIN RBP-26"/>
    <property type="match status" value="1"/>
</dbReference>
<evidence type="ECO:0000256" key="10">
    <source>
        <dbReference type="ARBA" id="ARBA00030834"/>
    </source>
</evidence>
<keyword evidence="6" id="KW-0963">Cytoplasm</keyword>
<evidence type="ECO:0000256" key="3">
    <source>
        <dbReference type="ARBA" id="ARBA00006094"/>
    </source>
</evidence>
<comment type="subcellular location">
    <subcellularLocation>
        <location evidence="2">Cytoplasm</location>
    </subcellularLocation>
    <subcellularLocation>
        <location evidence="1">Nucleus</location>
    </subcellularLocation>
</comment>
<evidence type="ECO:0000256" key="4">
    <source>
        <dbReference type="ARBA" id="ARBA00016856"/>
    </source>
</evidence>
<feature type="compositionally biased region" description="Basic and acidic residues" evidence="11">
    <location>
        <begin position="184"/>
        <end position="196"/>
    </location>
</feature>
<keyword evidence="9" id="KW-0539">Nucleus</keyword>
<name>A0A6J8EGM6_MYTCO</name>
<dbReference type="Proteomes" id="UP000507470">
    <property type="component" value="Unassembled WGS sequence"/>
</dbReference>
<dbReference type="GO" id="GO:0015031">
    <property type="term" value="P:protein transport"/>
    <property type="evidence" value="ECO:0007669"/>
    <property type="project" value="UniProtKB-KW"/>
</dbReference>
<feature type="region of interest" description="Disordered" evidence="11">
    <location>
        <begin position="339"/>
        <end position="406"/>
    </location>
</feature>
<gene>
    <name evidence="13" type="ORF">MCOR_51521</name>
</gene>
<comment type="similarity">
    <text evidence="3">Belongs to the PHAX family.</text>
</comment>
<dbReference type="EMBL" id="CACVKT020008996">
    <property type="protein sequence ID" value="CAC5419136.1"/>
    <property type="molecule type" value="Genomic_DNA"/>
</dbReference>
<feature type="region of interest" description="Disordered" evidence="11">
    <location>
        <begin position="184"/>
        <end position="246"/>
    </location>
</feature>
<keyword evidence="7" id="KW-0694">RNA-binding</keyword>
<feature type="compositionally biased region" description="Basic residues" evidence="11">
    <location>
        <begin position="346"/>
        <end position="355"/>
    </location>
</feature>
<dbReference type="InterPro" id="IPR038092">
    <property type="entry name" value="PHAX_RNA-binding_sf"/>
</dbReference>
<evidence type="ECO:0000256" key="1">
    <source>
        <dbReference type="ARBA" id="ARBA00004123"/>
    </source>
</evidence>
<feature type="compositionally biased region" description="Polar residues" evidence="11">
    <location>
        <begin position="122"/>
        <end position="140"/>
    </location>
</feature>
<dbReference type="FunFam" id="1.10.10.1440:FF:000001">
    <property type="entry name" value="phosphorylated adapter RNA export protein-like"/>
    <property type="match status" value="1"/>
</dbReference>
<feature type="compositionally biased region" description="Polar residues" evidence="11">
    <location>
        <begin position="50"/>
        <end position="69"/>
    </location>
</feature>
<feature type="region of interest" description="Disordered" evidence="11">
    <location>
        <begin position="1"/>
        <end position="91"/>
    </location>
</feature>
<sequence length="424" mass="49115">MEQDDFEEGEILDSDEDEQENKDNEKSKKSSSEEEASDKEPEPDPLDTYTVITRPSDSANNMNNAYRQRSTLMSNSDNDNDSSATSDEDTDLWKLKKSKYFSKKMDNKDVQLSSVIKSPIRASTNGVSQNGTVSGRNINFDSGVKRKRQNNVWGSVLTEQSLTQTMGYRNVEAYDYLQAHEDDRQFDEETSKKPESVDPFQKVIDSDNDEDSNKRGHKRRKKQHNKHHNNHSNKRQKRYRTCNPDDSDETVVQTIVENLREEKPYLVERILGVIGKEKAIELMYATEDIEEEGGMKTFDGKRRRTPGGVYIQLIKQDKNVTKDMVDEIFAEEQKKYKKELKAESKKRQRDRRKLMKMLPQNRLLHSGNKARNERKNEATKDLDEGEMETGDAEKKLNTSLKSNDEDFLNQEEEQLDIILGEEMA</sequence>
<keyword evidence="14" id="KW-1185">Reference proteome</keyword>
<organism evidence="13 14">
    <name type="scientific">Mytilus coruscus</name>
    <name type="common">Sea mussel</name>
    <dbReference type="NCBI Taxonomy" id="42192"/>
    <lineage>
        <taxon>Eukaryota</taxon>
        <taxon>Metazoa</taxon>
        <taxon>Spiralia</taxon>
        <taxon>Lophotrochozoa</taxon>
        <taxon>Mollusca</taxon>
        <taxon>Bivalvia</taxon>
        <taxon>Autobranchia</taxon>
        <taxon>Pteriomorphia</taxon>
        <taxon>Mytilida</taxon>
        <taxon>Mytiloidea</taxon>
        <taxon>Mytilidae</taxon>
        <taxon>Mytilinae</taxon>
        <taxon>Mytilus</taxon>
    </lineage>
</organism>
<evidence type="ECO:0000256" key="5">
    <source>
        <dbReference type="ARBA" id="ARBA00022448"/>
    </source>
</evidence>
<dbReference type="Gene3D" id="1.10.10.1440">
    <property type="entry name" value="PHAX RNA-binding domain"/>
    <property type="match status" value="1"/>
</dbReference>
<dbReference type="GO" id="GO:0005634">
    <property type="term" value="C:nucleus"/>
    <property type="evidence" value="ECO:0007669"/>
    <property type="project" value="UniProtKB-SubCell"/>
</dbReference>
<evidence type="ECO:0000256" key="11">
    <source>
        <dbReference type="SAM" id="MobiDB-lite"/>
    </source>
</evidence>
<dbReference type="PANTHER" id="PTHR13135:SF0">
    <property type="entry name" value="PHOSPHORYLATED ADAPTER RNA EXPORT PROTEIN"/>
    <property type="match status" value="1"/>
</dbReference>
<dbReference type="GO" id="GO:0005737">
    <property type="term" value="C:cytoplasm"/>
    <property type="evidence" value="ECO:0007669"/>
    <property type="project" value="UniProtKB-SubCell"/>
</dbReference>
<dbReference type="Pfam" id="PF10258">
    <property type="entry name" value="PHAX_RNA-bd"/>
    <property type="match status" value="1"/>
</dbReference>
<evidence type="ECO:0000256" key="2">
    <source>
        <dbReference type="ARBA" id="ARBA00004496"/>
    </source>
</evidence>
<feature type="compositionally biased region" description="Acidic residues" evidence="11">
    <location>
        <begin position="1"/>
        <end position="20"/>
    </location>
</feature>
<dbReference type="InterPro" id="IPR019385">
    <property type="entry name" value="PHAX_RNA-binding_domain"/>
</dbReference>
<dbReference type="GO" id="GO:0003723">
    <property type="term" value="F:RNA binding"/>
    <property type="evidence" value="ECO:0007669"/>
    <property type="project" value="UniProtKB-KW"/>
</dbReference>
<feature type="compositionally biased region" description="Basic and acidic residues" evidence="11">
    <location>
        <begin position="21"/>
        <end position="42"/>
    </location>
</feature>
<dbReference type="GO" id="GO:0006408">
    <property type="term" value="P:snRNA export from nucleus"/>
    <property type="evidence" value="ECO:0007669"/>
    <property type="project" value="InterPro"/>
</dbReference>
<evidence type="ECO:0000256" key="8">
    <source>
        <dbReference type="ARBA" id="ARBA00022927"/>
    </source>
</evidence>
<feature type="compositionally biased region" description="Low complexity" evidence="11">
    <location>
        <begin position="70"/>
        <end position="85"/>
    </location>
</feature>
<keyword evidence="5" id="KW-0813">Transport</keyword>
<evidence type="ECO:0000313" key="13">
    <source>
        <dbReference type="EMBL" id="CAC5419136.1"/>
    </source>
</evidence>
<evidence type="ECO:0000259" key="12">
    <source>
        <dbReference type="Pfam" id="PF10258"/>
    </source>
</evidence>
<evidence type="ECO:0000256" key="7">
    <source>
        <dbReference type="ARBA" id="ARBA00022884"/>
    </source>
</evidence>